<evidence type="ECO:0000256" key="3">
    <source>
        <dbReference type="ARBA" id="ARBA00022692"/>
    </source>
</evidence>
<evidence type="ECO:0000256" key="1">
    <source>
        <dbReference type="ARBA" id="ARBA00004651"/>
    </source>
</evidence>
<gene>
    <name evidence="8" type="ORF">NCTC10485_04515</name>
</gene>
<dbReference type="InterPro" id="IPR051791">
    <property type="entry name" value="Pra-immunoreactive"/>
</dbReference>
<keyword evidence="4 6" id="KW-1133">Transmembrane helix</keyword>
<dbReference type="GO" id="GO:0005886">
    <property type="term" value="C:plasma membrane"/>
    <property type="evidence" value="ECO:0007669"/>
    <property type="project" value="UniProtKB-SubCell"/>
</dbReference>
<evidence type="ECO:0000259" key="7">
    <source>
        <dbReference type="Pfam" id="PF06271"/>
    </source>
</evidence>
<protein>
    <submittedName>
        <fullName evidence="8">Mce associated transmembrane protein</fullName>
    </submittedName>
</protein>
<organism evidence="8 9">
    <name type="scientific">Mycolicibacterium chitae</name>
    <name type="common">Mycobacterium chitae</name>
    <dbReference type="NCBI Taxonomy" id="1792"/>
    <lineage>
        <taxon>Bacteria</taxon>
        <taxon>Bacillati</taxon>
        <taxon>Actinomycetota</taxon>
        <taxon>Actinomycetes</taxon>
        <taxon>Mycobacteriales</taxon>
        <taxon>Mycobacteriaceae</taxon>
        <taxon>Mycolicibacterium</taxon>
    </lineage>
</organism>
<proteinExistence type="predicted"/>
<keyword evidence="5 6" id="KW-0472">Membrane</keyword>
<feature type="transmembrane region" description="Helical" evidence="6">
    <location>
        <begin position="58"/>
        <end position="81"/>
    </location>
</feature>
<dbReference type="EMBL" id="LR134355">
    <property type="protein sequence ID" value="VEG50197.1"/>
    <property type="molecule type" value="Genomic_DNA"/>
</dbReference>
<keyword evidence="9" id="KW-1185">Reference proteome</keyword>
<sequence length="323" mass="34766">MTELLADDELDTATATTDSVRLASWPARAGAFALDVLVGLAVFATLVLVAWSTPQREWLWWATVLAAAAVLLAVAVNRLLLPALTGWSMGRALFGIAVVGRDGARVGPWRLLARDAAHLIDTAALLLGWLWPLWDRRNRTVADIIARTEVRVVEPKPHGAKRTAVKVVSLGAVVAVGAAALSSGTVYRHDLRLAQTHEQLAVQGPKLVTDMLSYQAATLREDFERARAVVTDSYRPQLEEQQRNIEGAGAVDNDYWAPNAAVLSATADRGTMLVLLQGQRGTPPDYRTITATVKAEFVRTGADQWKVDNLTVLASPNQPGGGG</sequence>
<dbReference type="PANTHER" id="PTHR36115">
    <property type="entry name" value="PROLINE-RICH ANTIGEN HOMOLOG-RELATED"/>
    <property type="match status" value="1"/>
</dbReference>
<name>A0A448ID23_MYCCI</name>
<keyword evidence="2" id="KW-1003">Cell membrane</keyword>
<evidence type="ECO:0000256" key="5">
    <source>
        <dbReference type="ARBA" id="ARBA00023136"/>
    </source>
</evidence>
<evidence type="ECO:0000313" key="8">
    <source>
        <dbReference type="EMBL" id="VEG50197.1"/>
    </source>
</evidence>
<dbReference type="InterPro" id="IPR010432">
    <property type="entry name" value="RDD"/>
</dbReference>
<accession>A0A448ID23</accession>
<dbReference type="PANTHER" id="PTHR36115:SF6">
    <property type="entry name" value="PROLINE-RICH ANTIGEN HOMOLOG"/>
    <property type="match status" value="1"/>
</dbReference>
<evidence type="ECO:0000256" key="6">
    <source>
        <dbReference type="SAM" id="Phobius"/>
    </source>
</evidence>
<dbReference type="Proteomes" id="UP000282551">
    <property type="component" value="Chromosome"/>
</dbReference>
<feature type="domain" description="RDD" evidence="7">
    <location>
        <begin position="23"/>
        <end position="146"/>
    </location>
</feature>
<evidence type="ECO:0000256" key="4">
    <source>
        <dbReference type="ARBA" id="ARBA00022989"/>
    </source>
</evidence>
<feature type="transmembrane region" description="Helical" evidence="6">
    <location>
        <begin position="31"/>
        <end position="52"/>
    </location>
</feature>
<reference evidence="8 9" key="1">
    <citation type="submission" date="2018-12" db="EMBL/GenBank/DDBJ databases">
        <authorList>
            <consortium name="Pathogen Informatics"/>
        </authorList>
    </citation>
    <scope>NUCLEOTIDE SEQUENCE [LARGE SCALE GENOMIC DNA]</scope>
    <source>
        <strain evidence="8 9">NCTC10485</strain>
    </source>
</reference>
<evidence type="ECO:0000313" key="9">
    <source>
        <dbReference type="Proteomes" id="UP000282551"/>
    </source>
</evidence>
<evidence type="ECO:0000256" key="2">
    <source>
        <dbReference type="ARBA" id="ARBA00022475"/>
    </source>
</evidence>
<comment type="subcellular location">
    <subcellularLocation>
        <location evidence="1">Cell membrane</location>
        <topology evidence="1">Multi-pass membrane protein</topology>
    </subcellularLocation>
</comment>
<keyword evidence="3 6" id="KW-0812">Transmembrane</keyword>
<dbReference type="AlphaFoldDB" id="A0A448ID23"/>
<dbReference type="Pfam" id="PF06271">
    <property type="entry name" value="RDD"/>
    <property type="match status" value="1"/>
</dbReference>